<organism evidence="7 8">
    <name type="scientific">Vanrija albida</name>
    <dbReference type="NCBI Taxonomy" id="181172"/>
    <lineage>
        <taxon>Eukaryota</taxon>
        <taxon>Fungi</taxon>
        <taxon>Dikarya</taxon>
        <taxon>Basidiomycota</taxon>
        <taxon>Agaricomycotina</taxon>
        <taxon>Tremellomycetes</taxon>
        <taxon>Trichosporonales</taxon>
        <taxon>Trichosporonaceae</taxon>
        <taxon>Vanrija</taxon>
    </lineage>
</organism>
<keyword evidence="5" id="KW-0449">Lipoprotein</keyword>
<proteinExistence type="inferred from homology"/>
<dbReference type="CDD" id="cd04154">
    <property type="entry name" value="Arl2"/>
    <property type="match status" value="1"/>
</dbReference>
<evidence type="ECO:0000256" key="3">
    <source>
        <dbReference type="ARBA" id="ARBA00022741"/>
    </source>
</evidence>
<comment type="similarity">
    <text evidence="1 6">Belongs to the small GTPase superfamily. Arf family.</text>
</comment>
<dbReference type="Gene3D" id="3.40.50.300">
    <property type="entry name" value="P-loop containing nucleotide triphosphate hydrolases"/>
    <property type="match status" value="1"/>
</dbReference>
<keyword evidence="8" id="KW-1185">Reference proteome</keyword>
<dbReference type="Proteomes" id="UP001565368">
    <property type="component" value="Unassembled WGS sequence"/>
</dbReference>
<protein>
    <submittedName>
        <fullName evidence="7">ADP-ribosylation factor-like protein 2</fullName>
    </submittedName>
</protein>
<sequence>MGLLTIIRKNKAKAREMRVLFLGLDNAGKTTILKRVSGGDVTTVSPTLGFNIQTLVRGEYTLNIWDVGGQRTLRPYWRNYFESTDAVVWVVDSSDALRLGDGADELRALLSEERLAGATLLVFANKQDLAGSLSLEQVRDALGLDAIESHKWRIVPCSAISGDGLDEGLDWVVGEVAGRLYWSGRATQPEFAKAPLPAAGGAPTAVPTAS</sequence>
<keyword evidence="4 6" id="KW-0342">GTP-binding</keyword>
<dbReference type="SUPFAM" id="SSF52540">
    <property type="entry name" value="P-loop containing nucleoside triphosphate hydrolases"/>
    <property type="match status" value="1"/>
</dbReference>
<dbReference type="GeneID" id="95981267"/>
<evidence type="ECO:0000313" key="7">
    <source>
        <dbReference type="EMBL" id="KAL1412479.1"/>
    </source>
</evidence>
<dbReference type="InterPro" id="IPR044612">
    <property type="entry name" value="ARL2/3"/>
</dbReference>
<dbReference type="SMART" id="SM00177">
    <property type="entry name" value="ARF"/>
    <property type="match status" value="1"/>
</dbReference>
<evidence type="ECO:0000313" key="8">
    <source>
        <dbReference type="Proteomes" id="UP001565368"/>
    </source>
</evidence>
<evidence type="ECO:0000256" key="6">
    <source>
        <dbReference type="RuleBase" id="RU003925"/>
    </source>
</evidence>
<gene>
    <name evidence="7" type="primary">ARL2</name>
    <name evidence="7" type="ORF">Q8F55_000224</name>
</gene>
<evidence type="ECO:0000256" key="1">
    <source>
        <dbReference type="ARBA" id="ARBA00010290"/>
    </source>
</evidence>
<reference evidence="7 8" key="1">
    <citation type="submission" date="2023-08" db="EMBL/GenBank/DDBJ databases">
        <title>Annotated Genome Sequence of Vanrija albida AlHP1.</title>
        <authorList>
            <person name="Herzog R."/>
        </authorList>
    </citation>
    <scope>NUCLEOTIDE SEQUENCE [LARGE SCALE GENOMIC DNA]</scope>
    <source>
        <strain evidence="7 8">AlHP1</strain>
    </source>
</reference>
<accession>A0ABR3QCN5</accession>
<evidence type="ECO:0000256" key="4">
    <source>
        <dbReference type="ARBA" id="ARBA00023134"/>
    </source>
</evidence>
<keyword evidence="3 6" id="KW-0547">Nucleotide-binding</keyword>
<dbReference type="PANTHER" id="PTHR45697">
    <property type="entry name" value="ADP-RIBOSYLATION FACTOR-LIKE PROTEIN 2-RELATED"/>
    <property type="match status" value="1"/>
</dbReference>
<dbReference type="InterPro" id="IPR045873">
    <property type="entry name" value="Arl2"/>
</dbReference>
<dbReference type="NCBIfam" id="TIGR00231">
    <property type="entry name" value="small_GTP"/>
    <property type="match status" value="1"/>
</dbReference>
<dbReference type="PRINTS" id="PR00328">
    <property type="entry name" value="SAR1GTPBP"/>
</dbReference>
<dbReference type="RefSeq" id="XP_069212423.1">
    <property type="nucleotide sequence ID" value="XM_069348879.1"/>
</dbReference>
<dbReference type="InterPro" id="IPR027417">
    <property type="entry name" value="P-loop_NTPase"/>
</dbReference>
<dbReference type="Pfam" id="PF00025">
    <property type="entry name" value="Arf"/>
    <property type="match status" value="1"/>
</dbReference>
<name>A0ABR3QCN5_9TREE</name>
<keyword evidence="2" id="KW-0519">Myristate</keyword>
<evidence type="ECO:0000256" key="2">
    <source>
        <dbReference type="ARBA" id="ARBA00022707"/>
    </source>
</evidence>
<dbReference type="EMBL" id="JBBXJM010000001">
    <property type="protein sequence ID" value="KAL1412479.1"/>
    <property type="molecule type" value="Genomic_DNA"/>
</dbReference>
<dbReference type="InterPro" id="IPR006689">
    <property type="entry name" value="Small_GTPase_ARF/SAR"/>
</dbReference>
<dbReference type="PROSITE" id="PS51417">
    <property type="entry name" value="ARF"/>
    <property type="match status" value="1"/>
</dbReference>
<comment type="caution">
    <text evidence="7">The sequence shown here is derived from an EMBL/GenBank/DDBJ whole genome shotgun (WGS) entry which is preliminary data.</text>
</comment>
<dbReference type="SMART" id="SM00178">
    <property type="entry name" value="SAR"/>
    <property type="match status" value="1"/>
</dbReference>
<evidence type="ECO:0000256" key="5">
    <source>
        <dbReference type="ARBA" id="ARBA00023288"/>
    </source>
</evidence>
<dbReference type="InterPro" id="IPR005225">
    <property type="entry name" value="Small_GTP-bd"/>
</dbReference>